<dbReference type="AlphaFoldDB" id="A0A067TJH5"/>
<dbReference type="Proteomes" id="UP000027222">
    <property type="component" value="Unassembled WGS sequence"/>
</dbReference>
<evidence type="ECO:0000313" key="1">
    <source>
        <dbReference type="EMBL" id="KDR82447.1"/>
    </source>
</evidence>
<sequence>MSLEILNMSKQDLTNSASTNTTLVTYRPNPSAIQELRRYPEPHNGLGYDTGVHILELVPSWACWCRKVYYSTNNRPMLFEKSRESLLSIGSLFLRTATRRNTSDHFIATIALCSISPSRFLLLGVTSR</sequence>
<dbReference type="EMBL" id="KL142369">
    <property type="protein sequence ID" value="KDR82447.1"/>
    <property type="molecule type" value="Genomic_DNA"/>
</dbReference>
<protein>
    <submittedName>
        <fullName evidence="1">Uncharacterized protein</fullName>
    </submittedName>
</protein>
<proteinExistence type="predicted"/>
<evidence type="ECO:0000313" key="2">
    <source>
        <dbReference type="Proteomes" id="UP000027222"/>
    </source>
</evidence>
<name>A0A067TJH5_GALM3</name>
<accession>A0A067TJH5</accession>
<gene>
    <name evidence="1" type="ORF">GALMADRAFT_151571</name>
</gene>
<organism evidence="1 2">
    <name type="scientific">Galerina marginata (strain CBS 339.88)</name>
    <dbReference type="NCBI Taxonomy" id="685588"/>
    <lineage>
        <taxon>Eukaryota</taxon>
        <taxon>Fungi</taxon>
        <taxon>Dikarya</taxon>
        <taxon>Basidiomycota</taxon>
        <taxon>Agaricomycotina</taxon>
        <taxon>Agaricomycetes</taxon>
        <taxon>Agaricomycetidae</taxon>
        <taxon>Agaricales</taxon>
        <taxon>Agaricineae</taxon>
        <taxon>Strophariaceae</taxon>
        <taxon>Galerina</taxon>
    </lineage>
</organism>
<reference evidence="2" key="1">
    <citation type="journal article" date="2014" name="Proc. Natl. Acad. Sci. U.S.A.">
        <title>Extensive sampling of basidiomycete genomes demonstrates inadequacy of the white-rot/brown-rot paradigm for wood decay fungi.</title>
        <authorList>
            <person name="Riley R."/>
            <person name="Salamov A.A."/>
            <person name="Brown D.W."/>
            <person name="Nagy L.G."/>
            <person name="Floudas D."/>
            <person name="Held B.W."/>
            <person name="Levasseur A."/>
            <person name="Lombard V."/>
            <person name="Morin E."/>
            <person name="Otillar R."/>
            <person name="Lindquist E.A."/>
            <person name="Sun H."/>
            <person name="LaButti K.M."/>
            <person name="Schmutz J."/>
            <person name="Jabbour D."/>
            <person name="Luo H."/>
            <person name="Baker S.E."/>
            <person name="Pisabarro A.G."/>
            <person name="Walton J.D."/>
            <person name="Blanchette R.A."/>
            <person name="Henrissat B."/>
            <person name="Martin F."/>
            <person name="Cullen D."/>
            <person name="Hibbett D.S."/>
            <person name="Grigoriev I.V."/>
        </authorList>
    </citation>
    <scope>NUCLEOTIDE SEQUENCE [LARGE SCALE GENOMIC DNA]</scope>
    <source>
        <strain evidence="2">CBS 339.88</strain>
    </source>
</reference>
<dbReference type="HOGENOM" id="CLU_1959749_0_0_1"/>
<keyword evidence="2" id="KW-1185">Reference proteome</keyword>